<evidence type="ECO:0000313" key="6">
    <source>
        <dbReference type="Proteomes" id="UP000602284"/>
    </source>
</evidence>
<keyword evidence="3" id="KW-0732">Signal</keyword>
<evidence type="ECO:0000256" key="3">
    <source>
        <dbReference type="SAM" id="SignalP"/>
    </source>
</evidence>
<feature type="compositionally biased region" description="Basic and acidic residues" evidence="2">
    <location>
        <begin position="31"/>
        <end position="42"/>
    </location>
</feature>
<gene>
    <name evidence="5" type="ORF">JJB07_10085</name>
</gene>
<dbReference type="SUPFAM" id="SSF53187">
    <property type="entry name" value="Zn-dependent exopeptidases"/>
    <property type="match status" value="1"/>
</dbReference>
<organism evidence="5 6">
    <name type="scientific">Tumebacillus amylolyticus</name>
    <dbReference type="NCBI Taxonomy" id="2801339"/>
    <lineage>
        <taxon>Bacteria</taxon>
        <taxon>Bacillati</taxon>
        <taxon>Bacillota</taxon>
        <taxon>Bacilli</taxon>
        <taxon>Bacillales</taxon>
        <taxon>Alicyclobacillaceae</taxon>
        <taxon>Tumebacillus</taxon>
    </lineage>
</organism>
<feature type="domain" description="MurNAc-LAA" evidence="4">
    <location>
        <begin position="144"/>
        <end position="253"/>
    </location>
</feature>
<comment type="caution">
    <text evidence="5">The sequence shown here is derived from an EMBL/GenBank/DDBJ whole genome shotgun (WGS) entry which is preliminary data.</text>
</comment>
<dbReference type="SMART" id="SM00646">
    <property type="entry name" value="Ami_3"/>
    <property type="match status" value="1"/>
</dbReference>
<name>A0ABS1JAD7_9BACL</name>
<dbReference type="EMBL" id="JAEQNB010000002">
    <property type="protein sequence ID" value="MBL0387004.1"/>
    <property type="molecule type" value="Genomic_DNA"/>
</dbReference>
<dbReference type="InterPro" id="IPR002508">
    <property type="entry name" value="MurNAc-LAA_cat"/>
</dbReference>
<accession>A0ABS1JAD7</accession>
<sequence>MKLTRSMLTALACSALLTTPVFAADHGASVAKDKTDKTDKTIAGEPLSGAEPAPANFDAAKKAKQPDTKDAGTVKPGIVNGNPVVVLDPGHGGTDPGGVGNGLYEKNLTLDIALRSRSYMWANYPIWVYMTRETDTDVSLSGRTSYANSQNADFFVSYHINSYSDASPNGLETYYYPGASDGLSLATNLYNKLKGSYSTLRGVKSADYYVLHYTNMSAALGETGFISNASDATKLNDANFRQQLAVQYAQGMHVYWWGY</sequence>
<protein>
    <submittedName>
        <fullName evidence="5">N-acetylmuramoyl-L-alanine amidase</fullName>
    </submittedName>
</protein>
<evidence type="ECO:0000256" key="2">
    <source>
        <dbReference type="SAM" id="MobiDB-lite"/>
    </source>
</evidence>
<evidence type="ECO:0000256" key="1">
    <source>
        <dbReference type="ARBA" id="ARBA00022801"/>
    </source>
</evidence>
<proteinExistence type="predicted"/>
<feature type="chain" id="PRO_5045873923" evidence="3">
    <location>
        <begin position="24"/>
        <end position="259"/>
    </location>
</feature>
<evidence type="ECO:0000313" key="5">
    <source>
        <dbReference type="EMBL" id="MBL0387004.1"/>
    </source>
</evidence>
<dbReference type="PANTHER" id="PTHR30404:SF0">
    <property type="entry name" value="N-ACETYLMURAMOYL-L-ALANINE AMIDASE AMIC"/>
    <property type="match status" value="1"/>
</dbReference>
<dbReference type="InterPro" id="IPR050695">
    <property type="entry name" value="N-acetylmuramoyl_amidase_3"/>
</dbReference>
<feature type="compositionally biased region" description="Basic and acidic residues" evidence="2">
    <location>
        <begin position="59"/>
        <end position="72"/>
    </location>
</feature>
<dbReference type="CDD" id="cd02696">
    <property type="entry name" value="MurNAc-LAA"/>
    <property type="match status" value="1"/>
</dbReference>
<keyword evidence="6" id="KW-1185">Reference proteome</keyword>
<dbReference type="Gene3D" id="3.40.630.40">
    <property type="entry name" value="Zn-dependent exopeptidases"/>
    <property type="match status" value="1"/>
</dbReference>
<keyword evidence="1" id="KW-0378">Hydrolase</keyword>
<dbReference type="PANTHER" id="PTHR30404">
    <property type="entry name" value="N-ACETYLMURAMOYL-L-ALANINE AMIDASE"/>
    <property type="match status" value="1"/>
</dbReference>
<dbReference type="RefSeq" id="WP_201634432.1">
    <property type="nucleotide sequence ID" value="NZ_JAEQNB010000002.1"/>
</dbReference>
<dbReference type="Pfam" id="PF01520">
    <property type="entry name" value="Amidase_3"/>
    <property type="match status" value="1"/>
</dbReference>
<evidence type="ECO:0000259" key="4">
    <source>
        <dbReference type="SMART" id="SM00646"/>
    </source>
</evidence>
<feature type="region of interest" description="Disordered" evidence="2">
    <location>
        <begin position="29"/>
        <end position="75"/>
    </location>
</feature>
<reference evidence="5 6" key="1">
    <citation type="submission" date="2021-01" db="EMBL/GenBank/DDBJ databases">
        <title>Tumebacillus sp. strain ITR2 16S ribosomal RNA gene Genome sequencing and assembly.</title>
        <authorList>
            <person name="Kang M."/>
        </authorList>
    </citation>
    <scope>NUCLEOTIDE SEQUENCE [LARGE SCALE GENOMIC DNA]</scope>
    <source>
        <strain evidence="5 6">ITR2</strain>
    </source>
</reference>
<feature type="signal peptide" evidence="3">
    <location>
        <begin position="1"/>
        <end position="23"/>
    </location>
</feature>
<dbReference type="Proteomes" id="UP000602284">
    <property type="component" value="Unassembled WGS sequence"/>
</dbReference>